<keyword evidence="1" id="KW-0472">Membrane</keyword>
<reference evidence="3 4" key="1">
    <citation type="submission" date="2013-08" db="EMBL/GenBank/DDBJ databases">
        <authorList>
            <person name="Durkin A.S."/>
            <person name="Haft D.R."/>
            <person name="McCorrison J."/>
            <person name="Torralba M."/>
            <person name="Gillis M."/>
            <person name="Haft D.H."/>
            <person name="Methe B."/>
            <person name="Sutton G."/>
            <person name="Nelson K.E."/>
        </authorList>
    </citation>
    <scope>NUCLEOTIDE SEQUENCE [LARGE SCALE GENOMIC DNA]</scope>
    <source>
        <strain evidence="3 4">F0068</strain>
    </source>
</reference>
<evidence type="ECO:0000313" key="3">
    <source>
        <dbReference type="EMBL" id="ERK00556.1"/>
    </source>
</evidence>
<gene>
    <name evidence="3" type="ORF">HMPREF1218_0531</name>
</gene>
<keyword evidence="4" id="KW-1185">Reference proteome</keyword>
<dbReference type="EMBL" id="AWET01000036">
    <property type="protein sequence ID" value="ERK00556.1"/>
    <property type="molecule type" value="Genomic_DNA"/>
</dbReference>
<dbReference type="Pfam" id="PF15538">
    <property type="entry name" value="Ntox46"/>
    <property type="match status" value="1"/>
</dbReference>
<evidence type="ECO:0000259" key="2">
    <source>
        <dbReference type="Pfam" id="PF15538"/>
    </source>
</evidence>
<keyword evidence="1" id="KW-0812">Transmembrane</keyword>
<dbReference type="Proteomes" id="UP000016600">
    <property type="component" value="Unassembled WGS sequence"/>
</dbReference>
<comment type="caution">
    <text evidence="3">The sequence shown here is derived from an EMBL/GenBank/DDBJ whole genome shotgun (WGS) entry which is preliminary data.</text>
</comment>
<dbReference type="PATRIC" id="fig|1081904.3.peg.1569"/>
<feature type="domain" description="Bacterial toxin 46" evidence="2">
    <location>
        <begin position="342"/>
        <end position="447"/>
    </location>
</feature>
<dbReference type="AlphaFoldDB" id="U2L8B3"/>
<name>U2L8B3_9BACT</name>
<feature type="transmembrane region" description="Helical" evidence="1">
    <location>
        <begin position="77"/>
        <end position="99"/>
    </location>
</feature>
<dbReference type="InterPro" id="IPR028238">
    <property type="entry name" value="Ntox46"/>
</dbReference>
<organism evidence="3 4">
    <name type="scientific">Hoylesella pleuritidis F0068</name>
    <dbReference type="NCBI Taxonomy" id="1081904"/>
    <lineage>
        <taxon>Bacteria</taxon>
        <taxon>Pseudomonadati</taxon>
        <taxon>Bacteroidota</taxon>
        <taxon>Bacteroidia</taxon>
        <taxon>Bacteroidales</taxon>
        <taxon>Prevotellaceae</taxon>
        <taxon>Hoylesella</taxon>
    </lineage>
</organism>
<proteinExistence type="predicted"/>
<keyword evidence="1" id="KW-1133">Transmembrane helix</keyword>
<feature type="transmembrane region" description="Helical" evidence="1">
    <location>
        <begin position="51"/>
        <end position="71"/>
    </location>
</feature>
<evidence type="ECO:0000256" key="1">
    <source>
        <dbReference type="SAM" id="Phobius"/>
    </source>
</evidence>
<evidence type="ECO:0000313" key="4">
    <source>
        <dbReference type="Proteomes" id="UP000016600"/>
    </source>
</evidence>
<dbReference type="RefSeq" id="WP_021584114.1">
    <property type="nucleotide sequence ID" value="NZ_AWET01000036.1"/>
</dbReference>
<sequence length="491" mass="54299">MAKVYLTDEHYFLCSGGLFPARIYDGKSTHVSKTGKHYLTHYDTATKTPDFTCRWAVVLAVMAAVFFALLASNPIGWAILAGLIIGLGIGFLLCGVMMAGGRKWIGYERHLIIKRTQYALTSDSYMVCPLGGKISWAPEITSPGIALWTGLRNTGFATFQGIMYGYAAYGGVSLFTTSGLEAVGINLLKGWAQTYGKTGLMMRGGFAAENVAYRNATRQYEGGEPTDMLKDAGKTFIGDVYQYYNIGTKLANGEEVGAEEIANAAATPLSMVGLNIQTINADYQIPYALRRIANKGYIGGSKLLFKRDIVSSRQKVAIDFYKKVYDERIKNGMDITDATKVMESELSGIDYQMPVRIILFKKGTKLYQYQKHNTKGNYAKGQYYTDNNSNSPSQLGISERYSVRDENYHPSNQIDKVNKNQINIEEDSYGLQSTSAPIDDTWSLQKNGENIPVKTEGTGSQIYIPKENQAIKGSITVPKQKVLPIYPNNQK</sequence>
<accession>U2L8B3</accession>
<protein>
    <submittedName>
        <fullName evidence="3">Putative toxin 61</fullName>
    </submittedName>
</protein>